<dbReference type="AlphaFoldDB" id="A0A556QKN8"/>
<sequence>MSLQPSAASIVAQDKRSRRSRRRWLVTGSVVTGLLLFGFFGLPPIIKAQAIKHLSAELHREVSIERIRVNPLVLSITIDGLAIKDRDGAEFTGWRRLYVNFDSFSLFTGEWRFQEIYIDGFSQRVVIAKDGVFNFADLIPAPAEAPATPAKKPRPLRIASLSVTSAALNFVDSSRAAPFATTVGPLGFTLKNFHTAGDPKAPYEFSAITEAGETFDWKGTLSLIPARSAGRFSIGGIALKKYAPYYADRINADLLSGALDFSASYAVDLSEGSRQLTLGDATIKLSNLQVAPRGSTTAVIDLPSLVIDGLHADGLKTSAVIRRVALDGGRLTVVREKDGSINLLNLLTVPAVASAGVTPVTVAAGATPAAAMPALPDVKLTEFSLTGLAIDIEDRTTLTPAKNSIGRLDVSVKNISLAEPAVPVLLALSVATLPSGTINVEGSAVREPLAADLKIKVTSIPLAGGTPYIEPMLNVRIAGGAVSVDGQASLRGTVASFQGDVVVDKFATVDGAKAEDFVTFTQFAIRGIDAISDPLTARIGEISITDPSARVTVNADKTTNLAAILRTETAPAAESEPVEVKLPPAAPAKGLASSSTLPAPIWSLGKFTLTNGSVLLADNSIKPAVRMSLDHFSGAITGLSSADLQRADVNIRGKVNGSGEVSFTGKLDAKAATLTPGALTEILVDVKGVDLSPISPYVGTYAGYELARSGLSVDVKARLSQRKLDTSNVITLKQFTFGPATNSPDATKLPVRLGVALLKDTSGNIVIDVPVKGSLDDPSFKIGRVVLRVIVNLLVKAATSPFSLIGAAFGGGGDELAYQDFSPGATTPLEAEIKKIETLRKALKGRPALNLDINGSYDATADLAAVRDQTLAKQVRQRLWEELRVKNADTPPPSELTVAPEDETRIIGLMVSERYPDGLPAPGVDTAGASVTQPQAVVAAPPAPTPAPRRIYSGAATPKPVAKTPAVKTVVIISSGEVVATASADGSTPLTLADARRALASGIVVSEEDLRALAEARAQHVRDELLEGGEIDAGRLFLTAPAPAGKGAKVFLQLR</sequence>
<dbReference type="InterPro" id="IPR008023">
    <property type="entry name" value="DUF748"/>
</dbReference>
<dbReference type="OrthoDB" id="9757969at2"/>
<dbReference type="GO" id="GO:0090313">
    <property type="term" value="P:regulation of protein targeting to membrane"/>
    <property type="evidence" value="ECO:0007669"/>
    <property type="project" value="TreeGrafter"/>
</dbReference>
<protein>
    <submittedName>
        <fullName evidence="2">DUF748 domain-containing protein</fullName>
    </submittedName>
</protein>
<gene>
    <name evidence="2" type="ORF">FPL22_13995</name>
</gene>
<comment type="caution">
    <text evidence="2">The sequence shown here is derived from an EMBL/GenBank/DDBJ whole genome shotgun (WGS) entry which is preliminary data.</text>
</comment>
<dbReference type="Pfam" id="PF05359">
    <property type="entry name" value="DUF748"/>
    <property type="match status" value="2"/>
</dbReference>
<dbReference type="EMBL" id="VMBG01000002">
    <property type="protein sequence ID" value="TSJ77206.1"/>
    <property type="molecule type" value="Genomic_DNA"/>
</dbReference>
<dbReference type="Proteomes" id="UP000315648">
    <property type="component" value="Unassembled WGS sequence"/>
</dbReference>
<proteinExistence type="predicted"/>
<dbReference type="PANTHER" id="PTHR30441">
    <property type="entry name" value="DUF748 DOMAIN-CONTAINING PROTEIN"/>
    <property type="match status" value="1"/>
</dbReference>
<keyword evidence="1" id="KW-0472">Membrane</keyword>
<keyword evidence="1" id="KW-0812">Transmembrane</keyword>
<evidence type="ECO:0000256" key="1">
    <source>
        <dbReference type="SAM" id="Phobius"/>
    </source>
</evidence>
<organism evidence="2 3">
    <name type="scientific">Rariglobus hedericola</name>
    <dbReference type="NCBI Taxonomy" id="2597822"/>
    <lineage>
        <taxon>Bacteria</taxon>
        <taxon>Pseudomonadati</taxon>
        <taxon>Verrucomicrobiota</taxon>
        <taxon>Opitutia</taxon>
        <taxon>Opitutales</taxon>
        <taxon>Opitutaceae</taxon>
        <taxon>Rariglobus</taxon>
    </lineage>
</organism>
<evidence type="ECO:0000313" key="3">
    <source>
        <dbReference type="Proteomes" id="UP000315648"/>
    </source>
</evidence>
<accession>A0A556QKN8</accession>
<dbReference type="GO" id="GO:0005886">
    <property type="term" value="C:plasma membrane"/>
    <property type="evidence" value="ECO:0007669"/>
    <property type="project" value="TreeGrafter"/>
</dbReference>
<feature type="transmembrane region" description="Helical" evidence="1">
    <location>
        <begin position="24"/>
        <end position="46"/>
    </location>
</feature>
<dbReference type="InterPro" id="IPR052894">
    <property type="entry name" value="AsmA-related"/>
</dbReference>
<dbReference type="RefSeq" id="WP_144353609.1">
    <property type="nucleotide sequence ID" value="NZ_CBCRVV010000016.1"/>
</dbReference>
<keyword evidence="1" id="KW-1133">Transmembrane helix</keyword>
<reference evidence="2 3" key="1">
    <citation type="submission" date="2019-07" db="EMBL/GenBank/DDBJ databases">
        <title>Description of 53C-WASEF.</title>
        <authorList>
            <person name="Pitt A."/>
            <person name="Hahn M.W."/>
        </authorList>
    </citation>
    <scope>NUCLEOTIDE SEQUENCE [LARGE SCALE GENOMIC DNA]</scope>
    <source>
        <strain evidence="2 3">53C-WASEF</strain>
    </source>
</reference>
<dbReference type="PANTHER" id="PTHR30441:SF8">
    <property type="entry name" value="DUF748 DOMAIN-CONTAINING PROTEIN"/>
    <property type="match status" value="1"/>
</dbReference>
<dbReference type="InterPro" id="IPR006311">
    <property type="entry name" value="TAT_signal"/>
</dbReference>
<keyword evidence="3" id="KW-1185">Reference proteome</keyword>
<evidence type="ECO:0000313" key="2">
    <source>
        <dbReference type="EMBL" id="TSJ77206.1"/>
    </source>
</evidence>
<name>A0A556QKN8_9BACT</name>
<dbReference type="PROSITE" id="PS51318">
    <property type="entry name" value="TAT"/>
    <property type="match status" value="1"/>
</dbReference>